<dbReference type="EMBL" id="JAEEGA010000005">
    <property type="protein sequence ID" value="MBP1041239.1"/>
    <property type="molecule type" value="Genomic_DNA"/>
</dbReference>
<proteinExistence type="predicted"/>
<keyword evidence="1" id="KW-0812">Transmembrane</keyword>
<dbReference type="RefSeq" id="WP_209526994.1">
    <property type="nucleotide sequence ID" value="NZ_JAEEGA010000005.1"/>
</dbReference>
<gene>
    <name evidence="2" type="ORF">I6N95_09495</name>
</gene>
<protein>
    <recommendedName>
        <fullName evidence="4">DUF3139 domain-containing protein</fullName>
    </recommendedName>
</protein>
<evidence type="ECO:0000313" key="2">
    <source>
        <dbReference type="EMBL" id="MBP1041239.1"/>
    </source>
</evidence>
<feature type="transmembrane region" description="Helical" evidence="1">
    <location>
        <begin position="6"/>
        <end position="26"/>
    </location>
</feature>
<keyword evidence="1" id="KW-0472">Membrane</keyword>
<evidence type="ECO:0008006" key="4">
    <source>
        <dbReference type="Google" id="ProtNLM"/>
    </source>
</evidence>
<dbReference type="AlphaFoldDB" id="A0A940P473"/>
<sequence>MKKLAYLFFFILGISFTIVLIFFYNVNNETSLQLEFIEKAANRYKRGDNHFNGDDYYQEYYDMSLTNLDFNILAYILDIKTNDEVYVYIDHNSKNTKKIWYVKSVNVHGSRADGENNTYYEKFDIKTFKFDDVSRNEFEKHENPDLQMYSSYGMD</sequence>
<name>A0A940P473_9ENTE</name>
<keyword evidence="3" id="KW-1185">Reference proteome</keyword>
<organism evidence="2 3">
    <name type="scientific">Vagococcus allomyrinae</name>
    <dbReference type="NCBI Taxonomy" id="2794353"/>
    <lineage>
        <taxon>Bacteria</taxon>
        <taxon>Bacillati</taxon>
        <taxon>Bacillota</taxon>
        <taxon>Bacilli</taxon>
        <taxon>Lactobacillales</taxon>
        <taxon>Enterococcaceae</taxon>
        <taxon>Vagococcus</taxon>
    </lineage>
</organism>
<accession>A0A940P473</accession>
<keyword evidence="1" id="KW-1133">Transmembrane helix</keyword>
<evidence type="ECO:0000256" key="1">
    <source>
        <dbReference type="SAM" id="Phobius"/>
    </source>
</evidence>
<evidence type="ECO:0000313" key="3">
    <source>
        <dbReference type="Proteomes" id="UP000674938"/>
    </source>
</evidence>
<reference evidence="2" key="1">
    <citation type="submission" date="2020-12" db="EMBL/GenBank/DDBJ databases">
        <title>Vagococcus allomyrinae sp. nov. and Enterococcus lavae sp. nov., isolated from the larvae of Allomyrina dichotoma.</title>
        <authorList>
            <person name="Lee S.D."/>
        </authorList>
    </citation>
    <scope>NUCLEOTIDE SEQUENCE</scope>
    <source>
        <strain evidence="2">BWB3-3</strain>
    </source>
</reference>
<comment type="caution">
    <text evidence="2">The sequence shown here is derived from an EMBL/GenBank/DDBJ whole genome shotgun (WGS) entry which is preliminary data.</text>
</comment>
<dbReference type="Proteomes" id="UP000674938">
    <property type="component" value="Unassembled WGS sequence"/>
</dbReference>